<evidence type="ECO:0000313" key="3">
    <source>
        <dbReference type="Proteomes" id="UP000284605"/>
    </source>
</evidence>
<dbReference type="InterPro" id="IPR016035">
    <property type="entry name" value="Acyl_Trfase/lysoPLipase"/>
</dbReference>
<evidence type="ECO:0008006" key="4">
    <source>
        <dbReference type="Google" id="ProtNLM"/>
    </source>
</evidence>
<comment type="caution">
    <text evidence="2">The sequence shown here is derived from an EMBL/GenBank/DDBJ whole genome shotgun (WGS) entry which is preliminary data.</text>
</comment>
<name>A0A418WH24_9PROT</name>
<feature type="transmembrane region" description="Helical" evidence="1">
    <location>
        <begin position="303"/>
        <end position="326"/>
    </location>
</feature>
<feature type="transmembrane region" description="Helical" evidence="1">
    <location>
        <begin position="69"/>
        <end position="89"/>
    </location>
</feature>
<feature type="transmembrane region" description="Helical" evidence="1">
    <location>
        <begin position="101"/>
        <end position="121"/>
    </location>
</feature>
<proteinExistence type="predicted"/>
<feature type="transmembrane region" description="Helical" evidence="1">
    <location>
        <begin position="213"/>
        <end position="232"/>
    </location>
</feature>
<protein>
    <recommendedName>
        <fullName evidence="4">PNPLA domain-containing protein</fullName>
    </recommendedName>
</protein>
<gene>
    <name evidence="2" type="ORF">D3874_22100</name>
</gene>
<evidence type="ECO:0000256" key="1">
    <source>
        <dbReference type="SAM" id="Phobius"/>
    </source>
</evidence>
<sequence>MTLSMNARFETALRQLRDSLLGCLKLLHEARAPLLVSIVSAAALSLPEQVHEIFRIMALDAKDQLGPLIFAVVALLSLTSGLALLGLALIQSDSRFRSAMVAGIASLPILGAAVGLFLAGARTMVAGMGQSVGALDGSFGALFSTASDLPSILKSAGLAMALLGVMVAIIFLQVGQSFHPRFGRLAAPICVLGVACWVAFALVPYWLPTLLGTVAVVLFFLLLAGGFLSILIRLRDRRNIPALSVIVIVAGCFAWWNVSDNHIPPKVPRPRDAIGIVPTAGALLAWLPARGDLDHFLSTGRPYPIFIISASGGGHYAADFTATFLARMQDRCPSFSQHIFAISSVSGGSVGAGVFAALAKSFATNGRWTECAFGTLAPGSFELKTRQIIDRDFLAPVMASMLFGDLPRAFIPMSIWRGDRAEIFDTGLERAWSEVLPDTDNPLAKPYLDFWRPDGVAPAVLANTTQVENGMRVVVTPFMSIDSPLQAGTLHQRTRYTHYVDGEFIDDGWEALGADEDIRFSTALGLSARFPWIMPAARFITSKTEFRLVDGGYIDNSGDETAFDLVMELQQVQQLSGELPGGRLPPFEVHLITLTSEGILQPGAVEGFGDLLSPVRALLSSRVTRANMATHRIRMLLNPAHGITVGTEGHFSSPSPIVSLNAALPLPLTWQLARISQQMISVQIGDAASCVHGPVITLPESPDGTPRAQAGLIQGINGVVLANSCIACSISYRLSGDPAPIGRPCASR</sequence>
<dbReference type="Proteomes" id="UP000284605">
    <property type="component" value="Unassembled WGS sequence"/>
</dbReference>
<keyword evidence="3" id="KW-1185">Reference proteome</keyword>
<dbReference type="SUPFAM" id="SSF52151">
    <property type="entry name" value="FabD/lysophospholipase-like"/>
    <property type="match status" value="1"/>
</dbReference>
<accession>A0A418WH24</accession>
<keyword evidence="1" id="KW-1133">Transmembrane helix</keyword>
<feature type="transmembrane region" description="Helical" evidence="1">
    <location>
        <begin position="239"/>
        <end position="258"/>
    </location>
</feature>
<organism evidence="2 3">
    <name type="scientific">Oleomonas cavernae</name>
    <dbReference type="NCBI Taxonomy" id="2320859"/>
    <lineage>
        <taxon>Bacteria</taxon>
        <taxon>Pseudomonadati</taxon>
        <taxon>Pseudomonadota</taxon>
        <taxon>Alphaproteobacteria</taxon>
        <taxon>Acetobacterales</taxon>
        <taxon>Acetobacteraceae</taxon>
        <taxon>Oleomonas</taxon>
    </lineage>
</organism>
<reference evidence="2 3" key="1">
    <citation type="submission" date="2018-09" db="EMBL/GenBank/DDBJ databases">
        <authorList>
            <person name="Zhu H."/>
        </authorList>
    </citation>
    <scope>NUCLEOTIDE SEQUENCE [LARGE SCALE GENOMIC DNA]</scope>
    <source>
        <strain evidence="2 3">K1W22B-8</strain>
    </source>
</reference>
<feature type="transmembrane region" description="Helical" evidence="1">
    <location>
        <begin position="338"/>
        <end position="359"/>
    </location>
</feature>
<dbReference type="AlphaFoldDB" id="A0A418WH24"/>
<feature type="transmembrane region" description="Helical" evidence="1">
    <location>
        <begin position="152"/>
        <end position="173"/>
    </location>
</feature>
<feature type="transmembrane region" description="Helical" evidence="1">
    <location>
        <begin position="185"/>
        <end position="207"/>
    </location>
</feature>
<evidence type="ECO:0000313" key="2">
    <source>
        <dbReference type="EMBL" id="RJF89333.1"/>
    </source>
</evidence>
<keyword evidence="1" id="KW-0472">Membrane</keyword>
<dbReference type="EMBL" id="QYUK01000011">
    <property type="protein sequence ID" value="RJF89333.1"/>
    <property type="molecule type" value="Genomic_DNA"/>
</dbReference>
<keyword evidence="1" id="KW-0812">Transmembrane</keyword>